<keyword evidence="7" id="KW-0472">Membrane</keyword>
<dbReference type="EC" id="1.20.4.2" evidence="2"/>
<dbReference type="Gene3D" id="1.20.1050.10">
    <property type="match status" value="1"/>
</dbReference>
<dbReference type="AlphaFoldDB" id="A0AAW0GZ46"/>
<dbReference type="EMBL" id="JBBHLL010001473">
    <property type="protein sequence ID" value="KAK7796054.1"/>
    <property type="molecule type" value="Genomic_DNA"/>
</dbReference>
<name>A0AAW0GZ46_MYOGA</name>
<dbReference type="PANTHER" id="PTHR43968:SF5">
    <property type="entry name" value="GLUTATHIONE S-TRANSFERASE OMEGA-1"/>
    <property type="match status" value="1"/>
</dbReference>
<dbReference type="GO" id="GO:0045174">
    <property type="term" value="F:glutathione dehydrogenase (ascorbate) activity"/>
    <property type="evidence" value="ECO:0007669"/>
    <property type="project" value="UniProtKB-EC"/>
</dbReference>
<proteinExistence type="predicted"/>
<gene>
    <name evidence="9" type="ORF">U0070_010931</name>
</gene>
<reference evidence="9 10" key="1">
    <citation type="journal article" date="2023" name="bioRxiv">
        <title>Conserved and derived expression patterns and positive selection on dental genes reveal complex evolutionary context of ever-growing rodent molars.</title>
        <authorList>
            <person name="Calamari Z.T."/>
            <person name="Song A."/>
            <person name="Cohen E."/>
            <person name="Akter M."/>
            <person name="Roy R.D."/>
            <person name="Hallikas O."/>
            <person name="Christensen M.M."/>
            <person name="Li P."/>
            <person name="Marangoni P."/>
            <person name="Jernvall J."/>
            <person name="Klein O.D."/>
        </authorList>
    </citation>
    <scope>NUCLEOTIDE SEQUENCE [LARGE SCALE GENOMIC DNA]</scope>
    <source>
        <strain evidence="9">V071</strain>
    </source>
</reference>
<dbReference type="InterPro" id="IPR010987">
    <property type="entry name" value="Glutathione-S-Trfase_C-like"/>
</dbReference>
<dbReference type="Proteomes" id="UP001488838">
    <property type="component" value="Unassembled WGS sequence"/>
</dbReference>
<organism evidence="9 10">
    <name type="scientific">Myodes glareolus</name>
    <name type="common">Bank vole</name>
    <name type="synonym">Clethrionomys glareolus</name>
    <dbReference type="NCBI Taxonomy" id="447135"/>
    <lineage>
        <taxon>Eukaryota</taxon>
        <taxon>Metazoa</taxon>
        <taxon>Chordata</taxon>
        <taxon>Craniata</taxon>
        <taxon>Vertebrata</taxon>
        <taxon>Euteleostomi</taxon>
        <taxon>Mammalia</taxon>
        <taxon>Eutheria</taxon>
        <taxon>Euarchontoglires</taxon>
        <taxon>Glires</taxon>
        <taxon>Rodentia</taxon>
        <taxon>Myomorpha</taxon>
        <taxon>Muroidea</taxon>
        <taxon>Cricetidae</taxon>
        <taxon>Arvicolinae</taxon>
        <taxon>Myodes</taxon>
    </lineage>
</organism>
<dbReference type="InterPro" id="IPR036282">
    <property type="entry name" value="Glutathione-S-Trfase_C_sf"/>
</dbReference>
<dbReference type="PROSITE" id="PS50405">
    <property type="entry name" value="GST_CTER"/>
    <property type="match status" value="1"/>
</dbReference>
<dbReference type="SUPFAM" id="SSF47616">
    <property type="entry name" value="GST C-terminal domain-like"/>
    <property type="match status" value="1"/>
</dbReference>
<dbReference type="InterPro" id="IPR050983">
    <property type="entry name" value="GST_Omega/HSP26"/>
</dbReference>
<dbReference type="GO" id="GO:0004364">
    <property type="term" value="F:glutathione transferase activity"/>
    <property type="evidence" value="ECO:0007669"/>
    <property type="project" value="TreeGrafter"/>
</dbReference>
<evidence type="ECO:0000256" key="2">
    <source>
        <dbReference type="ARBA" id="ARBA00013060"/>
    </source>
</evidence>
<dbReference type="GO" id="GO:0006749">
    <property type="term" value="P:glutathione metabolic process"/>
    <property type="evidence" value="ECO:0007669"/>
    <property type="project" value="TreeGrafter"/>
</dbReference>
<dbReference type="EC" id="1.8.5.1" evidence="1"/>
<feature type="non-terminal residue" evidence="9">
    <location>
        <position position="1"/>
    </location>
</feature>
<keyword evidence="7" id="KW-1133">Transmembrane helix</keyword>
<dbReference type="GO" id="GO:0050610">
    <property type="term" value="F:methylarsonate reductase activity"/>
    <property type="evidence" value="ECO:0007669"/>
    <property type="project" value="UniProtKB-EC"/>
</dbReference>
<keyword evidence="7" id="KW-0812">Transmembrane</keyword>
<comment type="catalytic activity">
    <reaction evidence="6">
        <text>L-dehydroascorbate + 2 glutathione = glutathione disulfide + L-ascorbate</text>
        <dbReference type="Rhea" id="RHEA:24424"/>
        <dbReference type="ChEBI" id="CHEBI:38290"/>
        <dbReference type="ChEBI" id="CHEBI:57925"/>
        <dbReference type="ChEBI" id="CHEBI:58297"/>
        <dbReference type="ChEBI" id="CHEBI:58539"/>
        <dbReference type="EC" id="1.8.5.1"/>
    </reaction>
</comment>
<evidence type="ECO:0000256" key="4">
    <source>
        <dbReference type="ARBA" id="ARBA00032681"/>
    </source>
</evidence>
<feature type="domain" description="GST C-terminal" evidence="8">
    <location>
        <begin position="107"/>
        <end position="230"/>
    </location>
</feature>
<evidence type="ECO:0000256" key="7">
    <source>
        <dbReference type="SAM" id="Phobius"/>
    </source>
</evidence>
<evidence type="ECO:0000256" key="1">
    <source>
        <dbReference type="ARBA" id="ARBA00012436"/>
    </source>
</evidence>
<evidence type="ECO:0000259" key="8">
    <source>
        <dbReference type="PROSITE" id="PS50405"/>
    </source>
</evidence>
<comment type="caution">
    <text evidence="9">The sequence shown here is derived from an EMBL/GenBank/DDBJ whole genome shotgun (WGS) entry which is preliminary data.</text>
</comment>
<keyword evidence="10" id="KW-1185">Reference proteome</keyword>
<accession>A0AAW0GZ46</accession>
<evidence type="ECO:0000256" key="5">
    <source>
        <dbReference type="ARBA" id="ARBA00048353"/>
    </source>
</evidence>
<dbReference type="GO" id="GO:0019852">
    <property type="term" value="P:L-ascorbic acid metabolic process"/>
    <property type="evidence" value="ECO:0007669"/>
    <property type="project" value="TreeGrafter"/>
</dbReference>
<protein>
    <recommendedName>
        <fullName evidence="3">Glutathione-dependent dehydroascorbate reductase</fullName>
        <ecNumber evidence="2">1.20.4.2</ecNumber>
        <ecNumber evidence="1">1.8.5.1</ecNumber>
    </recommendedName>
    <alternativeName>
        <fullName evidence="4">Monomethylarsonic acid reductase</fullName>
    </alternativeName>
</protein>
<comment type="catalytic activity">
    <reaction evidence="5">
        <text>methylarsonate + 2 glutathione + H(+) = methylarsonous acid + glutathione disulfide + H2O</text>
        <dbReference type="Rhea" id="RHEA:15969"/>
        <dbReference type="ChEBI" id="CHEBI:15377"/>
        <dbReference type="ChEBI" id="CHEBI:15378"/>
        <dbReference type="ChEBI" id="CHEBI:17826"/>
        <dbReference type="ChEBI" id="CHEBI:33409"/>
        <dbReference type="ChEBI" id="CHEBI:57925"/>
        <dbReference type="ChEBI" id="CHEBI:58297"/>
        <dbReference type="EC" id="1.20.4.2"/>
    </reaction>
</comment>
<evidence type="ECO:0000256" key="3">
    <source>
        <dbReference type="ARBA" id="ARBA00032186"/>
    </source>
</evidence>
<dbReference type="PANTHER" id="PTHR43968">
    <property type="match status" value="1"/>
</dbReference>
<sequence length="246" mass="27922">LNDVQGIRQKLGERKRASWSGPRGSDPRLQHEVLPLRSEDAIGPEGQGNPATNHQHHLKNKPEWFSRRIRLWAGAGSGGQSGRLICESLITCEYLDEAYRRRSFPDDPYERACQRMILELFSKVPSLVVSFARTTKKEDHPGIKEELRKELSKLEKVPILLAFTIINVISTYILSFPSSFRCSPHSGFLIIRNSTKCVAHTPQLKLWMAAMKKDPIVSSDLIDAKTFRGFISLYQQGSHEAYDYGL</sequence>
<feature type="transmembrane region" description="Helical" evidence="7">
    <location>
        <begin position="157"/>
        <end position="176"/>
    </location>
</feature>
<dbReference type="Gene3D" id="3.40.30.10">
    <property type="entry name" value="Glutaredoxin"/>
    <property type="match status" value="1"/>
</dbReference>
<evidence type="ECO:0000313" key="10">
    <source>
        <dbReference type="Proteomes" id="UP001488838"/>
    </source>
</evidence>
<evidence type="ECO:0000313" key="9">
    <source>
        <dbReference type="EMBL" id="KAK7796054.1"/>
    </source>
</evidence>
<evidence type="ECO:0000256" key="6">
    <source>
        <dbReference type="ARBA" id="ARBA00049544"/>
    </source>
</evidence>
<dbReference type="GO" id="GO:0005737">
    <property type="term" value="C:cytoplasm"/>
    <property type="evidence" value="ECO:0007669"/>
    <property type="project" value="TreeGrafter"/>
</dbReference>